<dbReference type="InterPro" id="IPR021920">
    <property type="entry name" value="DUF3531"/>
</dbReference>
<organism evidence="1 2">
    <name type="scientific">Lithospermum erythrorhizon</name>
    <name type="common">Purple gromwell</name>
    <name type="synonym">Lithospermum officinale var. erythrorhizon</name>
    <dbReference type="NCBI Taxonomy" id="34254"/>
    <lineage>
        <taxon>Eukaryota</taxon>
        <taxon>Viridiplantae</taxon>
        <taxon>Streptophyta</taxon>
        <taxon>Embryophyta</taxon>
        <taxon>Tracheophyta</taxon>
        <taxon>Spermatophyta</taxon>
        <taxon>Magnoliopsida</taxon>
        <taxon>eudicotyledons</taxon>
        <taxon>Gunneridae</taxon>
        <taxon>Pentapetalae</taxon>
        <taxon>asterids</taxon>
        <taxon>lamiids</taxon>
        <taxon>Boraginales</taxon>
        <taxon>Boraginaceae</taxon>
        <taxon>Boraginoideae</taxon>
        <taxon>Lithospermeae</taxon>
        <taxon>Lithospermum</taxon>
    </lineage>
</organism>
<keyword evidence="2" id="KW-1185">Reference proteome</keyword>
<dbReference type="EMBL" id="BAABME010014170">
    <property type="protein sequence ID" value="GAA0186923.1"/>
    <property type="molecule type" value="Genomic_DNA"/>
</dbReference>
<dbReference type="PANTHER" id="PTHR46737">
    <property type="entry name" value="OS02G0827600 PROTEIN"/>
    <property type="match status" value="1"/>
</dbReference>
<gene>
    <name evidence="1" type="ORF">LIER_34211</name>
</gene>
<accession>A0AAV3S0R2</accession>
<evidence type="ECO:0000313" key="1">
    <source>
        <dbReference type="EMBL" id="GAA0186923.1"/>
    </source>
</evidence>
<evidence type="ECO:0000313" key="2">
    <source>
        <dbReference type="Proteomes" id="UP001454036"/>
    </source>
</evidence>
<name>A0AAV3S0R2_LITER</name>
<proteinExistence type="predicted"/>
<dbReference type="Pfam" id="PF12049">
    <property type="entry name" value="DUF3531"/>
    <property type="match status" value="1"/>
</dbReference>
<dbReference type="PANTHER" id="PTHR46737:SF3">
    <property type="entry name" value="OXIDOREDUCTASE_TRANSITION METAL ION-BINDING PROTEIN (DUF3531)"/>
    <property type="match status" value="1"/>
</dbReference>
<sequence length="238" mass="27626">MSLLHTHSYLCLPPNIFPHYPQFQTKFQLKICSYSHTKTIQAKNFEAPIEVEHYDITDPIEQEFHDRVFGGEDGEEEVEAEEFGGQRMLNEKDYDKDPEFGDIIGSFLDDPNKAKSKMEDRLRKKRHKILHTKTGSPTPMIVKFNKFEYSNSYIWFEFYNALLEKDVSLLSNAIRSWHIIGRLGGCNAMNMQESAGHLCFSISLYLLLFVASIKSFAELHYIRNMIRLLGLISYLLTA</sequence>
<reference evidence="1 2" key="1">
    <citation type="submission" date="2024-01" db="EMBL/GenBank/DDBJ databases">
        <title>The complete chloroplast genome sequence of Lithospermum erythrorhizon: insights into the phylogenetic relationship among Boraginaceae species and the maternal lineages of purple gromwells.</title>
        <authorList>
            <person name="Okada T."/>
            <person name="Watanabe K."/>
        </authorList>
    </citation>
    <scope>NUCLEOTIDE SEQUENCE [LARGE SCALE GENOMIC DNA]</scope>
</reference>
<comment type="caution">
    <text evidence="1">The sequence shown here is derived from an EMBL/GenBank/DDBJ whole genome shotgun (WGS) entry which is preliminary data.</text>
</comment>
<dbReference type="AlphaFoldDB" id="A0AAV3S0R2"/>
<dbReference type="Proteomes" id="UP001454036">
    <property type="component" value="Unassembled WGS sequence"/>
</dbReference>
<protein>
    <submittedName>
        <fullName evidence="1">Uncharacterized protein</fullName>
    </submittedName>
</protein>